<sequence length="104" mass="11267">MSADTPSVKSKAASDGPSEGPAAPAQPDAQVPPQKKDTPSLFREAFDRAMNSTHEEILARHPSWKDTPHRGVSPDTALRFMEEMEKEDRELPDGTGANGTHKTS</sequence>
<feature type="region of interest" description="Disordered" evidence="1">
    <location>
        <begin position="79"/>
        <end position="104"/>
    </location>
</feature>
<dbReference type="EMBL" id="MAVT02002391">
    <property type="protein sequence ID" value="POS69343.1"/>
    <property type="molecule type" value="Genomic_DNA"/>
</dbReference>
<protein>
    <submittedName>
        <fullName evidence="2">Uncharacterized protein</fullName>
    </submittedName>
</protein>
<reference evidence="2" key="1">
    <citation type="submission" date="2017-09" db="EMBL/GenBank/DDBJ databases">
        <title>Polyketide synthases of a Diaporthe helianthi virulent isolate.</title>
        <authorList>
            <person name="Baroncelli R."/>
        </authorList>
    </citation>
    <scope>NUCLEOTIDE SEQUENCE [LARGE SCALE GENOMIC DNA]</scope>
    <source>
        <strain evidence="2">7/96</strain>
    </source>
</reference>
<gene>
    <name evidence="2" type="ORF">DHEL01_v212265</name>
</gene>
<keyword evidence="3" id="KW-1185">Reference proteome</keyword>
<feature type="compositionally biased region" description="Basic and acidic residues" evidence="1">
    <location>
        <begin position="80"/>
        <end position="92"/>
    </location>
</feature>
<feature type="compositionally biased region" description="Low complexity" evidence="1">
    <location>
        <begin position="21"/>
        <end position="33"/>
    </location>
</feature>
<accession>A0A2P5HGH0</accession>
<dbReference type="AlphaFoldDB" id="A0A2P5HGH0"/>
<comment type="caution">
    <text evidence="2">The sequence shown here is derived from an EMBL/GenBank/DDBJ whole genome shotgun (WGS) entry which is preliminary data.</text>
</comment>
<evidence type="ECO:0000313" key="3">
    <source>
        <dbReference type="Proteomes" id="UP000094444"/>
    </source>
</evidence>
<organism evidence="2 3">
    <name type="scientific">Diaporthe helianthi</name>
    <dbReference type="NCBI Taxonomy" id="158607"/>
    <lineage>
        <taxon>Eukaryota</taxon>
        <taxon>Fungi</taxon>
        <taxon>Dikarya</taxon>
        <taxon>Ascomycota</taxon>
        <taxon>Pezizomycotina</taxon>
        <taxon>Sordariomycetes</taxon>
        <taxon>Sordariomycetidae</taxon>
        <taxon>Diaporthales</taxon>
        <taxon>Diaporthaceae</taxon>
        <taxon>Diaporthe</taxon>
    </lineage>
</organism>
<dbReference type="InParanoid" id="A0A2P5HGH0"/>
<feature type="region of interest" description="Disordered" evidence="1">
    <location>
        <begin position="1"/>
        <end position="45"/>
    </location>
</feature>
<proteinExistence type="predicted"/>
<name>A0A2P5HGH0_DIAHE</name>
<dbReference type="Proteomes" id="UP000094444">
    <property type="component" value="Unassembled WGS sequence"/>
</dbReference>
<evidence type="ECO:0000313" key="2">
    <source>
        <dbReference type="EMBL" id="POS69343.1"/>
    </source>
</evidence>
<dbReference type="OrthoDB" id="5221844at2759"/>
<evidence type="ECO:0000256" key="1">
    <source>
        <dbReference type="SAM" id="MobiDB-lite"/>
    </source>
</evidence>